<dbReference type="RefSeq" id="WP_006927954.1">
    <property type="nucleotide sequence ID" value="NZ_CM001402.1"/>
</dbReference>
<dbReference type="EMBL" id="CP018099">
    <property type="protein sequence ID" value="APF20604.1"/>
    <property type="molecule type" value="Genomic_DNA"/>
</dbReference>
<evidence type="ECO:0000259" key="9">
    <source>
        <dbReference type="PROSITE" id="PS50110"/>
    </source>
</evidence>
<evidence type="ECO:0000313" key="10">
    <source>
        <dbReference type="EMBL" id="APF20604.1"/>
    </source>
</evidence>
<keyword evidence="12" id="KW-1185">Reference proteome</keyword>
<dbReference type="InterPro" id="IPR011006">
    <property type="entry name" value="CheY-like_superfamily"/>
</dbReference>
<evidence type="ECO:0000256" key="4">
    <source>
        <dbReference type="ARBA" id="ARBA00023125"/>
    </source>
</evidence>
<dbReference type="OrthoDB" id="9814761at2"/>
<organism evidence="11 12">
    <name type="scientific">Caldithrix abyssi DSM 13497</name>
    <dbReference type="NCBI Taxonomy" id="880073"/>
    <lineage>
        <taxon>Bacteria</taxon>
        <taxon>Pseudomonadati</taxon>
        <taxon>Calditrichota</taxon>
        <taxon>Calditrichia</taxon>
        <taxon>Calditrichales</taxon>
        <taxon>Calditrichaceae</taxon>
        <taxon>Caldithrix</taxon>
    </lineage>
</organism>
<dbReference type="PROSITE" id="PS00675">
    <property type="entry name" value="SIGMA54_INTERACT_1"/>
    <property type="match status" value="1"/>
</dbReference>
<keyword evidence="2" id="KW-0067">ATP-binding</keyword>
<protein>
    <submittedName>
        <fullName evidence="10">DNA-binding transcriptional response regulator, NtrC family, contains REC, AAA-type ATPase, and a Fis-type DNA-binding domains</fullName>
    </submittedName>
    <submittedName>
        <fullName evidence="11">Two component, sigma54 specific, transcriptional regulator, Fis family</fullName>
    </submittedName>
</protein>
<dbReference type="eggNOG" id="COG2204">
    <property type="taxonomic scope" value="Bacteria"/>
</dbReference>
<dbReference type="Gene3D" id="3.40.50.300">
    <property type="entry name" value="P-loop containing nucleotide triphosphate hydrolases"/>
    <property type="match status" value="1"/>
</dbReference>
<reference evidence="10 13" key="2">
    <citation type="submission" date="2016-11" db="EMBL/GenBank/DDBJ databases">
        <title>Genomic analysis of Caldithrix abyssi and proposal of a novel bacterial phylum Caldithrichaeota.</title>
        <authorList>
            <person name="Kublanov I."/>
            <person name="Sigalova O."/>
            <person name="Gavrilov S."/>
            <person name="Lebedinsky A."/>
            <person name="Ivanova N."/>
            <person name="Daum C."/>
            <person name="Reddy T."/>
            <person name="Klenk H.P."/>
            <person name="Goker M."/>
            <person name="Reva O."/>
            <person name="Miroshnichenko M."/>
            <person name="Kyprides N."/>
            <person name="Woyke T."/>
            <person name="Gelfand M."/>
        </authorList>
    </citation>
    <scope>NUCLEOTIDE SEQUENCE [LARGE SCALE GENOMIC DNA]</scope>
    <source>
        <strain evidence="10 13">LF13</strain>
    </source>
</reference>
<dbReference type="InterPro" id="IPR058031">
    <property type="entry name" value="AAA_lid_NorR"/>
</dbReference>
<evidence type="ECO:0000256" key="6">
    <source>
        <dbReference type="ARBA" id="ARBA00023163"/>
    </source>
</evidence>
<dbReference type="Pfam" id="PF00158">
    <property type="entry name" value="Sigma54_activat"/>
    <property type="match status" value="1"/>
</dbReference>
<dbReference type="HOGENOM" id="CLU_000445_0_6_0"/>
<dbReference type="AlphaFoldDB" id="H1XY16"/>
<evidence type="ECO:0000256" key="3">
    <source>
        <dbReference type="ARBA" id="ARBA00023015"/>
    </source>
</evidence>
<dbReference type="Proteomes" id="UP000004671">
    <property type="component" value="Chromosome"/>
</dbReference>
<dbReference type="FunFam" id="1.10.8.60:FF:000014">
    <property type="entry name" value="DNA-binding transcriptional regulator NtrC"/>
    <property type="match status" value="1"/>
</dbReference>
<dbReference type="InterPro" id="IPR025662">
    <property type="entry name" value="Sigma_54_int_dom_ATP-bd_1"/>
</dbReference>
<gene>
    <name evidence="10" type="ORF">Cabys_3859</name>
    <name evidence="11" type="ORF">Calab_1265</name>
</gene>
<name>H1XY16_CALAY</name>
<dbReference type="InterPro" id="IPR003593">
    <property type="entry name" value="AAA+_ATPase"/>
</dbReference>
<accession>H1XY16</accession>
<evidence type="ECO:0000313" key="11">
    <source>
        <dbReference type="EMBL" id="EHO40891.1"/>
    </source>
</evidence>
<evidence type="ECO:0000313" key="13">
    <source>
        <dbReference type="Proteomes" id="UP000183868"/>
    </source>
</evidence>
<dbReference type="PROSITE" id="PS00688">
    <property type="entry name" value="SIGMA54_INTERACT_3"/>
    <property type="match status" value="1"/>
</dbReference>
<feature type="domain" description="Sigma-54 factor interaction" evidence="8">
    <location>
        <begin position="144"/>
        <end position="374"/>
    </location>
</feature>
<reference evidence="11 12" key="1">
    <citation type="submission" date="2011-09" db="EMBL/GenBank/DDBJ databases">
        <title>The permanent draft genome of Caldithrix abyssi DSM 13497.</title>
        <authorList>
            <consortium name="US DOE Joint Genome Institute (JGI-PGF)"/>
            <person name="Lucas S."/>
            <person name="Han J."/>
            <person name="Lapidus A."/>
            <person name="Bruce D."/>
            <person name="Goodwin L."/>
            <person name="Pitluck S."/>
            <person name="Peters L."/>
            <person name="Kyrpides N."/>
            <person name="Mavromatis K."/>
            <person name="Ivanova N."/>
            <person name="Mikhailova N."/>
            <person name="Chertkov O."/>
            <person name="Detter J.C."/>
            <person name="Tapia R."/>
            <person name="Han C."/>
            <person name="Land M."/>
            <person name="Hauser L."/>
            <person name="Markowitz V."/>
            <person name="Cheng J.-F."/>
            <person name="Hugenholtz P."/>
            <person name="Woyke T."/>
            <person name="Wu D."/>
            <person name="Spring S."/>
            <person name="Brambilla E."/>
            <person name="Klenk H.-P."/>
            <person name="Eisen J.A."/>
        </authorList>
    </citation>
    <scope>NUCLEOTIDE SEQUENCE [LARGE SCALE GENOMIC DNA]</scope>
    <source>
        <strain evidence="11 12">DSM 13497</strain>
    </source>
</reference>
<keyword evidence="3" id="KW-0805">Transcription regulation</keyword>
<proteinExistence type="predicted"/>
<dbReference type="GO" id="GO:0000160">
    <property type="term" value="P:phosphorelay signal transduction system"/>
    <property type="evidence" value="ECO:0007669"/>
    <property type="project" value="InterPro"/>
</dbReference>
<dbReference type="SMART" id="SM00448">
    <property type="entry name" value="REC"/>
    <property type="match status" value="1"/>
</dbReference>
<dbReference type="InterPro" id="IPR001789">
    <property type="entry name" value="Sig_transdc_resp-reg_receiver"/>
</dbReference>
<dbReference type="InterPro" id="IPR002078">
    <property type="entry name" value="Sigma_54_int"/>
</dbReference>
<dbReference type="Proteomes" id="UP000183868">
    <property type="component" value="Chromosome"/>
</dbReference>
<keyword evidence="7" id="KW-0597">Phosphoprotein</keyword>
<keyword evidence="4 10" id="KW-0238">DNA-binding</keyword>
<dbReference type="InterPro" id="IPR025944">
    <property type="entry name" value="Sigma_54_int_dom_CS"/>
</dbReference>
<evidence type="ECO:0000256" key="2">
    <source>
        <dbReference type="ARBA" id="ARBA00022840"/>
    </source>
</evidence>
<dbReference type="SUPFAM" id="SSF52540">
    <property type="entry name" value="P-loop containing nucleoside triphosphate hydrolases"/>
    <property type="match status" value="1"/>
</dbReference>
<dbReference type="PROSITE" id="PS50110">
    <property type="entry name" value="RESPONSE_REGULATORY"/>
    <property type="match status" value="1"/>
</dbReference>
<evidence type="ECO:0000256" key="1">
    <source>
        <dbReference type="ARBA" id="ARBA00022741"/>
    </source>
</evidence>
<dbReference type="FunFam" id="3.40.50.300:FF:000006">
    <property type="entry name" value="DNA-binding transcriptional regulator NtrC"/>
    <property type="match status" value="1"/>
</dbReference>
<dbReference type="SUPFAM" id="SSF46689">
    <property type="entry name" value="Homeodomain-like"/>
    <property type="match status" value="1"/>
</dbReference>
<dbReference type="InterPro" id="IPR002197">
    <property type="entry name" value="HTH_Fis"/>
</dbReference>
<keyword evidence="5" id="KW-0010">Activator</keyword>
<dbReference type="PROSITE" id="PS50045">
    <property type="entry name" value="SIGMA54_INTERACT_4"/>
    <property type="match status" value="1"/>
</dbReference>
<evidence type="ECO:0000256" key="7">
    <source>
        <dbReference type="PROSITE-ProRule" id="PRU00169"/>
    </source>
</evidence>
<keyword evidence="1" id="KW-0547">Nucleotide-binding</keyword>
<keyword evidence="6" id="KW-0804">Transcription</keyword>
<evidence type="ECO:0000256" key="5">
    <source>
        <dbReference type="ARBA" id="ARBA00023159"/>
    </source>
</evidence>
<dbReference type="PANTHER" id="PTHR32071">
    <property type="entry name" value="TRANSCRIPTIONAL REGULATORY PROTEIN"/>
    <property type="match status" value="1"/>
</dbReference>
<dbReference type="GO" id="GO:0005524">
    <property type="term" value="F:ATP binding"/>
    <property type="evidence" value="ECO:0007669"/>
    <property type="project" value="UniProtKB-KW"/>
</dbReference>
<dbReference type="PANTHER" id="PTHR32071:SF119">
    <property type="entry name" value="SIGMA L-DEPENDENT TRANSCRIPTIONAL REGULATOR YPLP-RELATED"/>
    <property type="match status" value="1"/>
</dbReference>
<sequence>MARIKILVIDDEKLIGWSFKKEFDNKYFEVTTAESGEEGIKLFEKDFHDIVFLDNRLPGIQGLDVLKKLKQLRDDVYIIFMTAYGSIETAVEAMKMGAYEYINKPFNHDEIRILLQGIKDKIQLVHEVQLLCRDKPMDLTFNHIIGTSPSIRQAIQLAKRIATSKATTVLLLGESGTGKDIFASAIHNQSTRKDRPFVPINCATLPENLLESELFGHERGAFTGAHKMKKGLLEIADGGTVFLNEIGELPLNTQSKLLTVLEYKTFRRVGGNEDINVDVRIIAATNRDLEKAVKEGKFRLDLLYRLKVFQIELPPLRERREDIPLLIDHFVKFLAKKFGKDIKGVTRESLQLLEHYDWPGNVRELINVLERAVILENSEYIQLDSLPFELKEIPPPAKINDVENWLEIPEDGFSLYQVEKKIIELVLKKAGYNKSKAAKLLGITRDTLRYKIKKYKLL</sequence>
<dbReference type="KEGG" id="caby:Cabys_3859"/>
<dbReference type="Gene3D" id="3.40.50.2300">
    <property type="match status" value="1"/>
</dbReference>
<dbReference type="GO" id="GO:0043565">
    <property type="term" value="F:sequence-specific DNA binding"/>
    <property type="evidence" value="ECO:0007669"/>
    <property type="project" value="InterPro"/>
</dbReference>
<dbReference type="SUPFAM" id="SSF52172">
    <property type="entry name" value="CheY-like"/>
    <property type="match status" value="1"/>
</dbReference>
<dbReference type="EMBL" id="CM001402">
    <property type="protein sequence ID" value="EHO40891.1"/>
    <property type="molecule type" value="Genomic_DNA"/>
</dbReference>
<dbReference type="InterPro" id="IPR027417">
    <property type="entry name" value="P-loop_NTPase"/>
</dbReference>
<dbReference type="GO" id="GO:0006355">
    <property type="term" value="P:regulation of DNA-templated transcription"/>
    <property type="evidence" value="ECO:0007669"/>
    <property type="project" value="InterPro"/>
</dbReference>
<dbReference type="PRINTS" id="PR01590">
    <property type="entry name" value="HTHFIS"/>
</dbReference>
<dbReference type="Pfam" id="PF02954">
    <property type="entry name" value="HTH_8"/>
    <property type="match status" value="1"/>
</dbReference>
<dbReference type="Pfam" id="PF25601">
    <property type="entry name" value="AAA_lid_14"/>
    <property type="match status" value="1"/>
</dbReference>
<feature type="domain" description="Response regulatory" evidence="9">
    <location>
        <begin position="5"/>
        <end position="119"/>
    </location>
</feature>
<dbReference type="STRING" id="880073.Cabys_3859"/>
<dbReference type="InterPro" id="IPR009057">
    <property type="entry name" value="Homeodomain-like_sf"/>
</dbReference>
<dbReference type="SMART" id="SM00382">
    <property type="entry name" value="AAA"/>
    <property type="match status" value="1"/>
</dbReference>
<dbReference type="InParanoid" id="H1XY16"/>
<dbReference type="Pfam" id="PF00072">
    <property type="entry name" value="Response_reg"/>
    <property type="match status" value="1"/>
</dbReference>
<evidence type="ECO:0000259" key="8">
    <source>
        <dbReference type="PROSITE" id="PS50045"/>
    </source>
</evidence>
<dbReference type="CDD" id="cd00009">
    <property type="entry name" value="AAA"/>
    <property type="match status" value="1"/>
</dbReference>
<dbReference type="PaxDb" id="880073-Calab_1265"/>
<feature type="modified residue" description="4-aspartylphosphate" evidence="7">
    <location>
        <position position="54"/>
    </location>
</feature>
<dbReference type="Gene3D" id="1.10.10.60">
    <property type="entry name" value="Homeodomain-like"/>
    <property type="match status" value="1"/>
</dbReference>
<evidence type="ECO:0000313" key="12">
    <source>
        <dbReference type="Proteomes" id="UP000004671"/>
    </source>
</evidence>
<dbReference type="Gene3D" id="1.10.8.60">
    <property type="match status" value="1"/>
</dbReference>